<evidence type="ECO:0000256" key="6">
    <source>
        <dbReference type="ARBA" id="ARBA00023136"/>
    </source>
</evidence>
<dbReference type="GO" id="GO:0016746">
    <property type="term" value="F:acyltransferase activity"/>
    <property type="evidence" value="ECO:0007669"/>
    <property type="project" value="UniProtKB-KW"/>
</dbReference>
<comment type="similarity">
    <text evidence="2">Belongs to the membrane-bound acyltransferase family.</text>
</comment>
<feature type="transmembrane region" description="Helical" evidence="7">
    <location>
        <begin position="25"/>
        <end position="43"/>
    </location>
</feature>
<dbReference type="EC" id="2.3.1.-" evidence="8"/>
<comment type="caution">
    <text evidence="8">The sequence shown here is derived from an EMBL/GenBank/DDBJ whole genome shotgun (WGS) entry which is preliminary data.</text>
</comment>
<keyword evidence="8" id="KW-0012">Acyltransferase</keyword>
<feature type="transmembrane region" description="Helical" evidence="7">
    <location>
        <begin position="327"/>
        <end position="345"/>
    </location>
</feature>
<dbReference type="InterPro" id="IPR024194">
    <property type="entry name" value="Ac/AlaTfrase_AlgI/DltB"/>
</dbReference>
<dbReference type="Pfam" id="PF03062">
    <property type="entry name" value="MBOAT"/>
    <property type="match status" value="1"/>
</dbReference>
<feature type="transmembrane region" description="Helical" evidence="7">
    <location>
        <begin position="304"/>
        <end position="321"/>
    </location>
</feature>
<protein>
    <submittedName>
        <fullName evidence="8">Peptidoglycan O-acetyltransferase</fullName>
        <ecNumber evidence="8">2.3.1.-</ecNumber>
    </submittedName>
</protein>
<evidence type="ECO:0000313" key="8">
    <source>
        <dbReference type="EMBL" id="MPM25717.1"/>
    </source>
</evidence>
<sequence>MVLLVASCVFYVLIAKEQCFYIFVSAFTVYGAARWIGALYAGQSPIAEAKKKARRVLICALIVSLGMLAVSKYTGFVLRSFFQLSSLFGGASAPSTAFSLVAPVGISYYTFCVVGYLLDVYWKRIPAEKNPLKHLLFVMYFPQVLQGPIPRFSQLAPQLFERKTFDYDSFRDGLLLTLFGLFKKLVIANRLSAVISVFFDRYADYSGPLYLLVLALYSFLIYADFSGAIDIVSGVSRLFGIRLMENFRQPLLSRTIPEFWQRWHISMSSWFKDYVFFPVSISKLAKKINGFVKDKLGRETARRFTTLLPLLVVWFLTGLWHGAGWNFIAWGLYYFVLFALGIFFANPVQRLTNRLGVKTECFGFKLFQVVRTFLLCSLGRAFFRAPSLSGAFSILAGIFGKSTIDPAVFSSGGMVIAYLAIAVLLLIDGLSMKESVLSRLQRQKTWVRWGVYLLLIFAVLILGVYGSGAATEVFAYERF</sequence>
<feature type="transmembrane region" description="Helical" evidence="7">
    <location>
        <begin position="449"/>
        <end position="470"/>
    </location>
</feature>
<keyword evidence="4 7" id="KW-0812">Transmembrane</keyword>
<comment type="subcellular location">
    <subcellularLocation>
        <location evidence="1">Cell membrane</location>
        <topology evidence="1">Multi-pass membrane protein</topology>
    </subcellularLocation>
</comment>
<feature type="transmembrane region" description="Helical" evidence="7">
    <location>
        <begin position="173"/>
        <end position="199"/>
    </location>
</feature>
<keyword evidence="8" id="KW-0808">Transferase</keyword>
<feature type="transmembrane region" description="Helical" evidence="7">
    <location>
        <begin position="96"/>
        <end position="118"/>
    </location>
</feature>
<dbReference type="GO" id="GO:0005886">
    <property type="term" value="C:plasma membrane"/>
    <property type="evidence" value="ECO:0007669"/>
    <property type="project" value="UniProtKB-SubCell"/>
</dbReference>
<dbReference type="EMBL" id="VSSQ01004562">
    <property type="protein sequence ID" value="MPM25717.1"/>
    <property type="molecule type" value="Genomic_DNA"/>
</dbReference>
<organism evidence="8">
    <name type="scientific">bioreactor metagenome</name>
    <dbReference type="NCBI Taxonomy" id="1076179"/>
    <lineage>
        <taxon>unclassified sequences</taxon>
        <taxon>metagenomes</taxon>
        <taxon>ecological metagenomes</taxon>
    </lineage>
</organism>
<feature type="transmembrane region" description="Helical" evidence="7">
    <location>
        <begin position="55"/>
        <end position="76"/>
    </location>
</feature>
<evidence type="ECO:0000256" key="3">
    <source>
        <dbReference type="ARBA" id="ARBA00022475"/>
    </source>
</evidence>
<accession>A0A644YC18</accession>
<evidence type="ECO:0000256" key="2">
    <source>
        <dbReference type="ARBA" id="ARBA00010323"/>
    </source>
</evidence>
<dbReference type="InterPro" id="IPR004299">
    <property type="entry name" value="MBOAT_fam"/>
</dbReference>
<dbReference type="PIRSF" id="PIRSF016636">
    <property type="entry name" value="AlgI_DltB"/>
    <property type="match status" value="1"/>
</dbReference>
<dbReference type="GO" id="GO:0042121">
    <property type="term" value="P:alginic acid biosynthetic process"/>
    <property type="evidence" value="ECO:0007669"/>
    <property type="project" value="InterPro"/>
</dbReference>
<feature type="transmembrane region" description="Helical" evidence="7">
    <location>
        <begin position="211"/>
        <end position="239"/>
    </location>
</feature>
<dbReference type="PANTHER" id="PTHR13285:SF18">
    <property type="entry name" value="PROTEIN-CYSTEINE N-PALMITOYLTRANSFERASE RASP"/>
    <property type="match status" value="1"/>
</dbReference>
<dbReference type="InterPro" id="IPR051085">
    <property type="entry name" value="MB_O-acyltransferase"/>
</dbReference>
<dbReference type="PANTHER" id="PTHR13285">
    <property type="entry name" value="ACYLTRANSFERASE"/>
    <property type="match status" value="1"/>
</dbReference>
<keyword evidence="3" id="KW-1003">Cell membrane</keyword>
<keyword evidence="5 7" id="KW-1133">Transmembrane helix</keyword>
<gene>
    <name evidence="8" type="primary">patA_39</name>
    <name evidence="8" type="ORF">SDC9_72217</name>
</gene>
<evidence type="ECO:0000256" key="5">
    <source>
        <dbReference type="ARBA" id="ARBA00022989"/>
    </source>
</evidence>
<dbReference type="PIRSF" id="PIRSF500217">
    <property type="entry name" value="AlgI"/>
    <property type="match status" value="1"/>
</dbReference>
<dbReference type="InterPro" id="IPR028362">
    <property type="entry name" value="AlgI"/>
</dbReference>
<evidence type="ECO:0000256" key="7">
    <source>
        <dbReference type="SAM" id="Phobius"/>
    </source>
</evidence>
<evidence type="ECO:0000256" key="1">
    <source>
        <dbReference type="ARBA" id="ARBA00004651"/>
    </source>
</evidence>
<keyword evidence="6 7" id="KW-0472">Membrane</keyword>
<feature type="transmembrane region" description="Helical" evidence="7">
    <location>
        <begin position="406"/>
        <end position="428"/>
    </location>
</feature>
<proteinExistence type="inferred from homology"/>
<evidence type="ECO:0000256" key="4">
    <source>
        <dbReference type="ARBA" id="ARBA00022692"/>
    </source>
</evidence>
<name>A0A644YC18_9ZZZZ</name>
<dbReference type="AlphaFoldDB" id="A0A644YC18"/>
<reference evidence="8" key="1">
    <citation type="submission" date="2019-08" db="EMBL/GenBank/DDBJ databases">
        <authorList>
            <person name="Kucharzyk K."/>
            <person name="Murdoch R.W."/>
            <person name="Higgins S."/>
            <person name="Loffler F."/>
        </authorList>
    </citation>
    <scope>NUCLEOTIDE SEQUENCE</scope>
</reference>